<dbReference type="InterPro" id="IPR056729">
    <property type="entry name" value="GMPPB_C"/>
</dbReference>
<gene>
    <name evidence="4" type="ORF">CTOB1V02_LOCUS6954</name>
</gene>
<dbReference type="Pfam" id="PF25087">
    <property type="entry name" value="GMPPB_C"/>
    <property type="match status" value="1"/>
</dbReference>
<dbReference type="Pfam" id="PF00483">
    <property type="entry name" value="NTP_transferase"/>
    <property type="match status" value="1"/>
</dbReference>
<dbReference type="EMBL" id="OB661860">
    <property type="protein sequence ID" value="CAD7229081.1"/>
    <property type="molecule type" value="Genomic_DNA"/>
</dbReference>
<comment type="similarity">
    <text evidence="1">Belongs to the transferase hexapeptide repeat family.</text>
</comment>
<proteinExistence type="inferred from homology"/>
<dbReference type="OrthoDB" id="285674at2759"/>
<feature type="domain" description="Nucleotidyl transferase" evidence="2">
    <location>
        <begin position="8"/>
        <end position="201"/>
    </location>
</feature>
<dbReference type="InterPro" id="IPR029044">
    <property type="entry name" value="Nucleotide-diphossugar_trans"/>
</dbReference>
<dbReference type="InterPro" id="IPR050486">
    <property type="entry name" value="Mannose-1P_guanyltransferase"/>
</dbReference>
<feature type="domain" description="Mannose-1-phosphate guanyltransferase C-terminal" evidence="3">
    <location>
        <begin position="288"/>
        <end position="423"/>
    </location>
</feature>
<dbReference type="AlphaFoldDB" id="A0A7R8WDP7"/>
<dbReference type="Gene3D" id="2.160.10.10">
    <property type="entry name" value="Hexapeptide repeat proteins"/>
    <property type="match status" value="1"/>
</dbReference>
<dbReference type="Gene3D" id="3.90.550.10">
    <property type="entry name" value="Spore Coat Polysaccharide Biosynthesis Protein SpsA, Chain A"/>
    <property type="match status" value="1"/>
</dbReference>
<protein>
    <recommendedName>
        <fullName evidence="5">Nucleotidyl transferase domain-containing protein</fullName>
    </recommendedName>
</protein>
<dbReference type="CDD" id="cd06428">
    <property type="entry name" value="M1P_guanylylT_A_like_N"/>
    <property type="match status" value="1"/>
</dbReference>
<name>A0A7R8WDP7_9CRUS</name>
<evidence type="ECO:0000259" key="3">
    <source>
        <dbReference type="Pfam" id="PF25087"/>
    </source>
</evidence>
<evidence type="ECO:0000313" key="4">
    <source>
        <dbReference type="EMBL" id="CAD7229081.1"/>
    </source>
</evidence>
<dbReference type="PANTHER" id="PTHR22572">
    <property type="entry name" value="SUGAR-1-PHOSPHATE GUANYL TRANSFERASE"/>
    <property type="match status" value="1"/>
</dbReference>
<dbReference type="SUPFAM" id="SSF53448">
    <property type="entry name" value="Nucleotide-diphospho-sugar transferases"/>
    <property type="match status" value="1"/>
</dbReference>
<evidence type="ECO:0000256" key="1">
    <source>
        <dbReference type="ARBA" id="ARBA00007274"/>
    </source>
</evidence>
<accession>A0A7R8WDP7</accession>
<organism evidence="4">
    <name type="scientific">Cyprideis torosa</name>
    <dbReference type="NCBI Taxonomy" id="163714"/>
    <lineage>
        <taxon>Eukaryota</taxon>
        <taxon>Metazoa</taxon>
        <taxon>Ecdysozoa</taxon>
        <taxon>Arthropoda</taxon>
        <taxon>Crustacea</taxon>
        <taxon>Oligostraca</taxon>
        <taxon>Ostracoda</taxon>
        <taxon>Podocopa</taxon>
        <taxon>Podocopida</taxon>
        <taxon>Cytherocopina</taxon>
        <taxon>Cytheroidea</taxon>
        <taxon>Cytherideidae</taxon>
        <taxon>Cyprideis</taxon>
    </lineage>
</organism>
<reference evidence="4" key="1">
    <citation type="submission" date="2020-11" db="EMBL/GenBank/DDBJ databases">
        <authorList>
            <person name="Tran Van P."/>
        </authorList>
    </citation>
    <scope>NUCLEOTIDE SEQUENCE</scope>
</reference>
<dbReference type="InterPro" id="IPR005835">
    <property type="entry name" value="NTP_transferase_dom"/>
</dbReference>
<sequence length="424" mass="46771">MVPRNVYKAIILIGGPQKGTRFRPFSLDLPKPLFPVAGIPILQHHVEACSRIPNIKEILVIGFYQHSQMSQFVSQLADEFNISIRYLQEFRSLGTAGGLYHFRDQILAGSPSMVIVINGDVCADFPLDELIEFHASRSEECFMTVTSTESTRSQSQNFGCLVIDPATSKLVHFVDKPSSFISCHISCGVYACSSEIFDVLTDIFRRKAASFSWSEGNSDQESMSLESDVLSPFANSGRIAVFTTLRWWSQVKTPAATIYANRHYLTLYQKMHPERLPALSDKGPVLKGLCFIHPKAKVHATAVIGPNVSIGPGVVIGAGARILESIILRDAVIQDHAHVRYSIVGWDSTIGEWSRVEGTPDDPNPNRPFAKMENKSLFDTSGKLNPSISILGSNVQVPPQVIVLNSIVLPYKELSGSVKNEIIL</sequence>
<evidence type="ECO:0000259" key="2">
    <source>
        <dbReference type="Pfam" id="PF00483"/>
    </source>
</evidence>
<evidence type="ECO:0008006" key="5">
    <source>
        <dbReference type="Google" id="ProtNLM"/>
    </source>
</evidence>